<reference evidence="4 5" key="1">
    <citation type="journal article" date="2016" name="Int. J. Syst. Evol. Microbiol.">
        <title>Description of Comamonas sediminis sp. nov., isolated from lagoon sediments.</title>
        <authorList>
            <person name="Subhash Y."/>
            <person name="Bang J.J."/>
            <person name="You T.H."/>
            <person name="Lee S.S."/>
        </authorList>
    </citation>
    <scope>NUCLEOTIDE SEQUENCE [LARGE SCALE GENOMIC DNA]</scope>
    <source>
        <strain evidence="4 5">JCM 31169</strain>
    </source>
</reference>
<dbReference type="RefSeq" id="WP_369459734.1">
    <property type="nucleotide sequence ID" value="NZ_JBGBDC010000003.1"/>
</dbReference>
<dbReference type="PROSITE" id="PS50088">
    <property type="entry name" value="ANK_REPEAT"/>
    <property type="match status" value="2"/>
</dbReference>
<dbReference type="InterPro" id="IPR002110">
    <property type="entry name" value="Ankyrin_rpt"/>
</dbReference>
<comment type="caution">
    <text evidence="4">The sequence shown here is derived from an EMBL/GenBank/DDBJ whole genome shotgun (WGS) entry which is preliminary data.</text>
</comment>
<dbReference type="SUPFAM" id="SSF48403">
    <property type="entry name" value="Ankyrin repeat"/>
    <property type="match status" value="1"/>
</dbReference>
<evidence type="ECO:0000256" key="1">
    <source>
        <dbReference type="ARBA" id="ARBA00022737"/>
    </source>
</evidence>
<protein>
    <submittedName>
        <fullName evidence="4">Ankyrin repeat domain-containing protein</fullName>
    </submittedName>
</protein>
<feature type="repeat" description="ANK" evidence="3">
    <location>
        <begin position="33"/>
        <end position="65"/>
    </location>
</feature>
<feature type="repeat" description="ANK" evidence="3">
    <location>
        <begin position="66"/>
        <end position="98"/>
    </location>
</feature>
<dbReference type="PANTHER" id="PTHR24171">
    <property type="entry name" value="ANKYRIN REPEAT DOMAIN-CONTAINING PROTEIN 39-RELATED"/>
    <property type="match status" value="1"/>
</dbReference>
<accession>A0ABV4B3H6</accession>
<evidence type="ECO:0000256" key="3">
    <source>
        <dbReference type="PROSITE-ProRule" id="PRU00023"/>
    </source>
</evidence>
<keyword evidence="2 3" id="KW-0040">ANK repeat</keyword>
<evidence type="ECO:0000313" key="4">
    <source>
        <dbReference type="EMBL" id="MEY2251218.1"/>
    </source>
</evidence>
<evidence type="ECO:0000313" key="5">
    <source>
        <dbReference type="Proteomes" id="UP001562178"/>
    </source>
</evidence>
<keyword evidence="5" id="KW-1185">Reference proteome</keyword>
<dbReference type="PROSITE" id="PS50297">
    <property type="entry name" value="ANK_REP_REGION"/>
    <property type="match status" value="1"/>
</dbReference>
<evidence type="ECO:0000256" key="2">
    <source>
        <dbReference type="ARBA" id="ARBA00023043"/>
    </source>
</evidence>
<dbReference type="Proteomes" id="UP001562178">
    <property type="component" value="Unassembled WGS sequence"/>
</dbReference>
<dbReference type="SMART" id="SM00248">
    <property type="entry name" value="ANK"/>
    <property type="match status" value="2"/>
</dbReference>
<dbReference type="EMBL" id="JBGBDC010000003">
    <property type="protein sequence ID" value="MEY2251218.1"/>
    <property type="molecule type" value="Genomic_DNA"/>
</dbReference>
<dbReference type="Pfam" id="PF12796">
    <property type="entry name" value="Ank_2"/>
    <property type="match status" value="1"/>
</dbReference>
<proteinExistence type="predicted"/>
<sequence>MVVPVSLAEFFNTMQEEPWFGRAAVDEFSVDSMGGNMIDYAIIYGNAEIIKHLIEVGVNVNQPGEWGDTPLHTAISFEKYDLACYLLTAGADGNKQNEYGLTAFELLKHKIFTRSDYDAK</sequence>
<organism evidence="4 5">
    <name type="scientific">Comamonas sediminis</name>
    <dbReference type="NCBI Taxonomy" id="1783360"/>
    <lineage>
        <taxon>Bacteria</taxon>
        <taxon>Pseudomonadati</taxon>
        <taxon>Pseudomonadota</taxon>
        <taxon>Betaproteobacteria</taxon>
        <taxon>Burkholderiales</taxon>
        <taxon>Comamonadaceae</taxon>
        <taxon>Comamonas</taxon>
    </lineage>
</organism>
<dbReference type="Gene3D" id="1.25.40.20">
    <property type="entry name" value="Ankyrin repeat-containing domain"/>
    <property type="match status" value="1"/>
</dbReference>
<dbReference type="InterPro" id="IPR036770">
    <property type="entry name" value="Ankyrin_rpt-contain_sf"/>
</dbReference>
<dbReference type="PANTHER" id="PTHR24171:SF9">
    <property type="entry name" value="ANKYRIN REPEAT DOMAIN-CONTAINING PROTEIN 39"/>
    <property type="match status" value="1"/>
</dbReference>
<keyword evidence="1" id="KW-0677">Repeat</keyword>
<name>A0ABV4B3H6_9BURK</name>
<gene>
    <name evidence="4" type="ORF">AB7A72_09390</name>
</gene>